<dbReference type="PANTHER" id="PTHR31250:SF27">
    <property type="entry name" value="IQ DOMAIN-CONTAINING PROTEIN IQM5"/>
    <property type="match status" value="1"/>
</dbReference>
<comment type="subcellular location">
    <subcellularLocation>
        <location evidence="1">Cytoplasm</location>
    </subcellularLocation>
</comment>
<proteinExistence type="predicted"/>
<evidence type="ECO:0000313" key="3">
    <source>
        <dbReference type="EMBL" id="MCL9683684.1"/>
    </source>
</evidence>
<dbReference type="PANTHER" id="PTHR31250">
    <property type="entry name" value="IQ DOMAIN-CONTAINING PROTEIN IQM3"/>
    <property type="match status" value="1"/>
</dbReference>
<protein>
    <submittedName>
        <fullName evidence="3">Uncharacterized protein</fullName>
    </submittedName>
</protein>
<evidence type="ECO:0000313" key="4">
    <source>
        <dbReference type="Proteomes" id="UP001139721"/>
    </source>
</evidence>
<dbReference type="GO" id="GO:0005737">
    <property type="term" value="C:cytoplasm"/>
    <property type="evidence" value="ECO:0007669"/>
    <property type="project" value="UniProtKB-SubCell"/>
</dbReference>
<sequence>MPKNLKMLSINEDRPEISVRLNELIIQYNNSNDYNEDNSGADKTIINVDILEKIIDLSEDYITSIPIEERSSFLNEQDPRYLQLLTKFPTLHQILQLEKNASELLELSKYGQTVAKARWKLLSMFFISNPANPTKLPVKRLEDEYFPEFKYAGAEEKASWISAPEPFYQGSVLSLREFLQSMSSVIYLDNIIHYQLHFKDGLVYSNDGLLFNTRRSIGLNIQSGYSIFALSPDLQLYASDPNTVLDPNFHHSSFFRGRPVLCAGALRIEKGKIIEINLLSGHYKPDKKQLLAFLALLEEEGVDLTVVNVKDHPHGTMQNAKYYLTHRGFLAGEDSYKEARNAKLQFENDNYHKHLETAIRQGHLQAKFDQAVDFIHGVFYPKDISHGIFLLLQLLPVKGIGDQAKQFLDNEIGRSIIDIYTKYNDKSGSYEETVIEIQARISKIKKLDILFFFADFFKHLNNETLLKSVQERVIEVIKQSKKIHIKDDISINKILAGSPSLATYITYKEQHPELFEQEPAKVRSNRLQPRNKN</sequence>
<dbReference type="Proteomes" id="UP001139721">
    <property type="component" value="Unassembled WGS sequence"/>
</dbReference>
<keyword evidence="4" id="KW-1185">Reference proteome</keyword>
<dbReference type="RefSeq" id="WP_250421598.1">
    <property type="nucleotide sequence ID" value="NZ_JAJKBJ010000005.1"/>
</dbReference>
<dbReference type="AlphaFoldDB" id="A0A9X2CZR3"/>
<keyword evidence="2" id="KW-0963">Cytoplasm</keyword>
<gene>
    <name evidence="3" type="ORF">LOX96_06240</name>
</gene>
<dbReference type="InterPro" id="IPR044159">
    <property type="entry name" value="IQM"/>
</dbReference>
<dbReference type="EMBL" id="JAJKBJ010000005">
    <property type="protein sequence ID" value="MCL9683684.1"/>
    <property type="molecule type" value="Genomic_DNA"/>
</dbReference>
<accession>A0A9X2CZR3</accession>
<name>A0A9X2CZR3_9GAMM</name>
<evidence type="ECO:0000256" key="2">
    <source>
        <dbReference type="ARBA" id="ARBA00022490"/>
    </source>
</evidence>
<comment type="caution">
    <text evidence="3">The sequence shown here is derived from an EMBL/GenBank/DDBJ whole genome shotgun (WGS) entry which is preliminary data.</text>
</comment>
<evidence type="ECO:0000256" key="1">
    <source>
        <dbReference type="ARBA" id="ARBA00004496"/>
    </source>
</evidence>
<reference evidence="3" key="1">
    <citation type="submission" date="2021-11" db="EMBL/GenBank/DDBJ databases">
        <title>Legionella maioricencis sp. nov., a new species isolated from hot water samples in Mallorca.</title>
        <authorList>
            <person name="Crespi S."/>
            <person name="Drasar V."/>
            <person name="Salva-Serra F."/>
            <person name="Jaen-Luchoro D."/>
            <person name="Pineiro-Iglesias B."/>
            <person name="Aliaga F."/>
            <person name="Fernandez-Juarez V."/>
            <person name="Coll G."/>
            <person name="Moore E.R.B."/>
            <person name="Bennasar-Figueras A."/>
        </authorList>
    </citation>
    <scope>NUCLEOTIDE SEQUENCE</scope>
    <source>
        <strain evidence="3">HCPI-6</strain>
    </source>
</reference>
<organism evidence="3 4">
    <name type="scientific">Legionella maioricensis</name>
    <dbReference type="NCBI Taxonomy" id="2896528"/>
    <lineage>
        <taxon>Bacteria</taxon>
        <taxon>Pseudomonadati</taxon>
        <taxon>Pseudomonadota</taxon>
        <taxon>Gammaproteobacteria</taxon>
        <taxon>Legionellales</taxon>
        <taxon>Legionellaceae</taxon>
        <taxon>Legionella</taxon>
    </lineage>
</organism>